<dbReference type="InterPro" id="IPR014284">
    <property type="entry name" value="RNA_pol_sigma-70_dom"/>
</dbReference>
<dbReference type="Gene3D" id="1.10.1740.10">
    <property type="match status" value="1"/>
</dbReference>
<keyword evidence="2" id="KW-0805">Transcription regulation</keyword>
<gene>
    <name evidence="7" type="ORF">SAMN04488529_1173</name>
</gene>
<keyword evidence="4" id="KW-0238">DNA-binding</keyword>
<organism evidence="7 8">
    <name type="scientific">Clostridium gasigenes</name>
    <dbReference type="NCBI Taxonomy" id="94869"/>
    <lineage>
        <taxon>Bacteria</taxon>
        <taxon>Bacillati</taxon>
        <taxon>Bacillota</taxon>
        <taxon>Clostridia</taxon>
        <taxon>Eubacteriales</taxon>
        <taxon>Clostridiaceae</taxon>
        <taxon>Clostridium</taxon>
    </lineage>
</organism>
<dbReference type="SUPFAM" id="SSF88659">
    <property type="entry name" value="Sigma3 and sigma4 domains of RNA polymerase sigma factors"/>
    <property type="match status" value="1"/>
</dbReference>
<dbReference type="GO" id="GO:0003677">
    <property type="term" value="F:DNA binding"/>
    <property type="evidence" value="ECO:0007669"/>
    <property type="project" value="UniProtKB-KW"/>
</dbReference>
<dbReference type="STRING" id="94869.SAMN04488529_1173"/>
<dbReference type="SUPFAM" id="SSF88946">
    <property type="entry name" value="Sigma2 domain of RNA polymerase sigma factors"/>
    <property type="match status" value="1"/>
</dbReference>
<keyword evidence="5" id="KW-0804">Transcription</keyword>
<keyword evidence="8" id="KW-1185">Reference proteome</keyword>
<evidence type="ECO:0000256" key="4">
    <source>
        <dbReference type="ARBA" id="ARBA00023125"/>
    </source>
</evidence>
<accession>A0A1H0VI34</accession>
<feature type="domain" description="RNA polymerase sigma-70 region 2" evidence="6">
    <location>
        <begin position="8"/>
        <end position="73"/>
    </location>
</feature>
<dbReference type="EMBL" id="FNJM01000017">
    <property type="protein sequence ID" value="SDP78212.1"/>
    <property type="molecule type" value="Genomic_DNA"/>
</dbReference>
<evidence type="ECO:0000256" key="5">
    <source>
        <dbReference type="ARBA" id="ARBA00023163"/>
    </source>
</evidence>
<sequence>MNNIEGIYREQAQTVYRFLYSYTRDADLSEELTQETFVRAMKSLNKYNGKCKISVWLCQIAKHVLYQEWNKKNKNKITTLDYNMEYSIYSTEELVVCSENKKEIYKMIQSLDHISKEVMYLRLTGDLSFREIGEILNKTENWARVTFFRSKSKVIRRMRDEE</sequence>
<dbReference type="InterPro" id="IPR039425">
    <property type="entry name" value="RNA_pol_sigma-70-like"/>
</dbReference>
<dbReference type="InterPro" id="IPR013325">
    <property type="entry name" value="RNA_pol_sigma_r2"/>
</dbReference>
<evidence type="ECO:0000256" key="1">
    <source>
        <dbReference type="ARBA" id="ARBA00010641"/>
    </source>
</evidence>
<dbReference type="PANTHER" id="PTHR43133:SF8">
    <property type="entry name" value="RNA POLYMERASE SIGMA FACTOR HI_1459-RELATED"/>
    <property type="match status" value="1"/>
</dbReference>
<dbReference type="AlphaFoldDB" id="A0A1H0VI34"/>
<evidence type="ECO:0000256" key="3">
    <source>
        <dbReference type="ARBA" id="ARBA00023082"/>
    </source>
</evidence>
<dbReference type="Gene3D" id="1.10.10.10">
    <property type="entry name" value="Winged helix-like DNA-binding domain superfamily/Winged helix DNA-binding domain"/>
    <property type="match status" value="1"/>
</dbReference>
<dbReference type="InterPro" id="IPR036388">
    <property type="entry name" value="WH-like_DNA-bd_sf"/>
</dbReference>
<dbReference type="GeneID" id="65311248"/>
<reference evidence="7 8" key="1">
    <citation type="submission" date="2016-10" db="EMBL/GenBank/DDBJ databases">
        <authorList>
            <person name="de Groot N.N."/>
        </authorList>
    </citation>
    <scope>NUCLEOTIDE SEQUENCE [LARGE SCALE GENOMIC DNA]</scope>
    <source>
        <strain evidence="7 8">DSM 12272</strain>
    </source>
</reference>
<evidence type="ECO:0000259" key="6">
    <source>
        <dbReference type="Pfam" id="PF04542"/>
    </source>
</evidence>
<dbReference type="InterPro" id="IPR013324">
    <property type="entry name" value="RNA_pol_sigma_r3/r4-like"/>
</dbReference>
<dbReference type="InterPro" id="IPR007627">
    <property type="entry name" value="RNA_pol_sigma70_r2"/>
</dbReference>
<evidence type="ECO:0000256" key="2">
    <source>
        <dbReference type="ARBA" id="ARBA00023015"/>
    </source>
</evidence>
<name>A0A1H0VI34_9CLOT</name>
<dbReference type="NCBIfam" id="TIGR02937">
    <property type="entry name" value="sigma70-ECF"/>
    <property type="match status" value="1"/>
</dbReference>
<dbReference type="Proteomes" id="UP000198597">
    <property type="component" value="Unassembled WGS sequence"/>
</dbReference>
<dbReference type="Pfam" id="PF04542">
    <property type="entry name" value="Sigma70_r2"/>
    <property type="match status" value="1"/>
</dbReference>
<protein>
    <submittedName>
        <fullName evidence="7">RNA polymerase sigma-70 factor, ECF subfamily</fullName>
    </submittedName>
</protein>
<proteinExistence type="inferred from homology"/>
<evidence type="ECO:0000313" key="7">
    <source>
        <dbReference type="EMBL" id="SDP78212.1"/>
    </source>
</evidence>
<comment type="similarity">
    <text evidence="1">Belongs to the sigma-70 factor family. ECF subfamily.</text>
</comment>
<dbReference type="PANTHER" id="PTHR43133">
    <property type="entry name" value="RNA POLYMERASE ECF-TYPE SIGMA FACTO"/>
    <property type="match status" value="1"/>
</dbReference>
<evidence type="ECO:0000313" key="8">
    <source>
        <dbReference type="Proteomes" id="UP000198597"/>
    </source>
</evidence>
<dbReference type="RefSeq" id="WP_242874012.1">
    <property type="nucleotide sequence ID" value="NZ_CP071376.1"/>
</dbReference>
<dbReference type="GO" id="GO:0016987">
    <property type="term" value="F:sigma factor activity"/>
    <property type="evidence" value="ECO:0007669"/>
    <property type="project" value="UniProtKB-KW"/>
</dbReference>
<dbReference type="GO" id="GO:0006352">
    <property type="term" value="P:DNA-templated transcription initiation"/>
    <property type="evidence" value="ECO:0007669"/>
    <property type="project" value="InterPro"/>
</dbReference>
<keyword evidence="3" id="KW-0731">Sigma factor</keyword>